<keyword evidence="4 10" id="KW-1003">Cell membrane</keyword>
<feature type="transmembrane region" description="Helical" evidence="10">
    <location>
        <begin position="175"/>
        <end position="198"/>
    </location>
</feature>
<dbReference type="NCBIfam" id="TIGR01400">
    <property type="entry name" value="fliR"/>
    <property type="match status" value="1"/>
</dbReference>
<evidence type="ECO:0000256" key="8">
    <source>
        <dbReference type="ARBA" id="ARBA00023143"/>
    </source>
</evidence>
<evidence type="ECO:0000256" key="3">
    <source>
        <dbReference type="ARBA" id="ARBA00021717"/>
    </source>
</evidence>
<dbReference type="EMBL" id="JOKG01000001">
    <property type="protein sequence ID" value="KEQ16023.1"/>
    <property type="molecule type" value="Genomic_DNA"/>
</dbReference>
<comment type="caution">
    <text evidence="11">The sequence shown here is derived from an EMBL/GenBank/DDBJ whole genome shotgun (WGS) entry which is preliminary data.</text>
</comment>
<dbReference type="Proteomes" id="UP000028006">
    <property type="component" value="Unassembled WGS sequence"/>
</dbReference>
<dbReference type="GO" id="GO:0006605">
    <property type="term" value="P:protein targeting"/>
    <property type="evidence" value="ECO:0007669"/>
    <property type="project" value="UniProtKB-UniRule"/>
</dbReference>
<sequence length="255" mass="27874">MLSSAELTSWIGQLLWPMFRIVSALWLLPIFGGKGVPRHSRLALAGALAFLIAPQLHSLPQVDPLSPAGMMITVEQIVIGLSFAFIIKLLFTVFTLAGQMMSMQMGLAMAVMNDPSSGSTPLLGTWLQTLTFLLFLAMDGHLVLFTVLLESFHTLPIGGGLFANDFLDLTLMGSWLFSGAFLMAIPSIFSMLLVNLCFGVMSRAASQLNIFALGFPMTMMFGMITLFLVFINIPAVFTDMTELALAALRSYMQMR</sequence>
<keyword evidence="7 10" id="KW-0472">Membrane</keyword>
<dbReference type="GO" id="GO:0009425">
    <property type="term" value="C:bacterial-type flagellum basal body"/>
    <property type="evidence" value="ECO:0007669"/>
    <property type="project" value="UniProtKB-SubCell"/>
</dbReference>
<comment type="similarity">
    <text evidence="2 10">Belongs to the FliR/MopE/SpaR family.</text>
</comment>
<evidence type="ECO:0000256" key="9">
    <source>
        <dbReference type="NCBIfam" id="TIGR01400"/>
    </source>
</evidence>
<feature type="transmembrane region" description="Helical" evidence="10">
    <location>
        <begin position="132"/>
        <end position="155"/>
    </location>
</feature>
<dbReference type="GO" id="GO:0044780">
    <property type="term" value="P:bacterial-type flagellum assembly"/>
    <property type="evidence" value="ECO:0007669"/>
    <property type="project" value="UniProtKB-UniRule"/>
</dbReference>
<evidence type="ECO:0000256" key="2">
    <source>
        <dbReference type="ARBA" id="ARBA00009772"/>
    </source>
</evidence>
<feature type="transmembrane region" description="Helical" evidence="10">
    <location>
        <begin position="210"/>
        <end position="233"/>
    </location>
</feature>
<keyword evidence="8 10" id="KW-0975">Bacterial flagellum</keyword>
<feature type="transmembrane region" description="Helical" evidence="10">
    <location>
        <begin position="14"/>
        <end position="33"/>
    </location>
</feature>
<evidence type="ECO:0000256" key="10">
    <source>
        <dbReference type="RuleBase" id="RU362071"/>
    </source>
</evidence>
<dbReference type="PRINTS" id="PR00953">
    <property type="entry name" value="TYPE3IMRPROT"/>
</dbReference>
<evidence type="ECO:0000256" key="7">
    <source>
        <dbReference type="ARBA" id="ARBA00023136"/>
    </source>
</evidence>
<evidence type="ECO:0000256" key="4">
    <source>
        <dbReference type="ARBA" id="ARBA00022475"/>
    </source>
</evidence>
<dbReference type="PANTHER" id="PTHR30065:SF8">
    <property type="entry name" value="FLAGELLAR BIOSYNTHETIC PROTEIN FLIR"/>
    <property type="match status" value="1"/>
</dbReference>
<dbReference type="AlphaFoldDB" id="A0A081NC50"/>
<proteinExistence type="inferred from homology"/>
<keyword evidence="6 10" id="KW-1133">Transmembrane helix</keyword>
<dbReference type="InterPro" id="IPR002010">
    <property type="entry name" value="T3SS_IM_R"/>
</dbReference>
<name>A0A081NC50_9GAMM</name>
<dbReference type="PANTHER" id="PTHR30065">
    <property type="entry name" value="FLAGELLAR BIOSYNTHETIC PROTEIN FLIR"/>
    <property type="match status" value="1"/>
</dbReference>
<keyword evidence="12" id="KW-1185">Reference proteome</keyword>
<comment type="subcellular location">
    <subcellularLocation>
        <location evidence="10">Cell membrane</location>
        <topology evidence="10">Multi-pass membrane protein</topology>
    </subcellularLocation>
    <subcellularLocation>
        <location evidence="10">Bacterial flagellum basal body</location>
    </subcellularLocation>
</comment>
<reference evidence="11 12" key="1">
    <citation type="submission" date="2014-06" db="EMBL/GenBank/DDBJ databases">
        <title>Whole Genome Sequences of Three Symbiotic Endozoicomonas Bacteria.</title>
        <authorList>
            <person name="Neave M.J."/>
            <person name="Apprill A."/>
            <person name="Voolstra C.R."/>
        </authorList>
    </citation>
    <scope>NUCLEOTIDE SEQUENCE [LARGE SCALE GENOMIC DNA]</scope>
    <source>
        <strain evidence="11 12">LMG 24815</strain>
    </source>
</reference>
<comment type="function">
    <text evidence="1 10">Role in flagellar biosynthesis.</text>
</comment>
<dbReference type="GO" id="GO:0005886">
    <property type="term" value="C:plasma membrane"/>
    <property type="evidence" value="ECO:0007669"/>
    <property type="project" value="UniProtKB-SubCell"/>
</dbReference>
<gene>
    <name evidence="11" type="ORF">GZ77_06025</name>
</gene>
<dbReference type="InterPro" id="IPR006303">
    <property type="entry name" value="FliR"/>
</dbReference>
<evidence type="ECO:0000313" key="12">
    <source>
        <dbReference type="Proteomes" id="UP000028006"/>
    </source>
</evidence>
<evidence type="ECO:0000313" key="11">
    <source>
        <dbReference type="EMBL" id="KEQ16023.1"/>
    </source>
</evidence>
<dbReference type="eggNOG" id="COG1684">
    <property type="taxonomic scope" value="Bacteria"/>
</dbReference>
<dbReference type="RefSeq" id="WP_034873281.1">
    <property type="nucleotide sequence ID" value="NZ_JOKG01000001.1"/>
</dbReference>
<evidence type="ECO:0000256" key="5">
    <source>
        <dbReference type="ARBA" id="ARBA00022692"/>
    </source>
</evidence>
<keyword evidence="5 10" id="KW-0812">Transmembrane</keyword>
<protein>
    <recommendedName>
        <fullName evidence="3 9">Flagellar biosynthetic protein FliR</fullName>
    </recommendedName>
</protein>
<evidence type="ECO:0000256" key="6">
    <source>
        <dbReference type="ARBA" id="ARBA00022989"/>
    </source>
</evidence>
<dbReference type="Pfam" id="PF01311">
    <property type="entry name" value="Bac_export_1"/>
    <property type="match status" value="1"/>
</dbReference>
<evidence type="ECO:0000256" key="1">
    <source>
        <dbReference type="ARBA" id="ARBA00002578"/>
    </source>
</evidence>
<accession>A0A081NC50</accession>
<feature type="transmembrane region" description="Helical" evidence="10">
    <location>
        <begin position="77"/>
        <end position="97"/>
    </location>
</feature>
<organism evidence="11 12">
    <name type="scientific">Endozoicomonas montiporae</name>
    <dbReference type="NCBI Taxonomy" id="1027273"/>
    <lineage>
        <taxon>Bacteria</taxon>
        <taxon>Pseudomonadati</taxon>
        <taxon>Pseudomonadota</taxon>
        <taxon>Gammaproteobacteria</taxon>
        <taxon>Oceanospirillales</taxon>
        <taxon>Endozoicomonadaceae</taxon>
        <taxon>Endozoicomonas</taxon>
    </lineage>
</organism>